<protein>
    <submittedName>
        <fullName evidence="1">Uncharacterized protein</fullName>
    </submittedName>
</protein>
<gene>
    <name evidence="1" type="ORF">LCGC14_0444100</name>
</gene>
<organism evidence="1">
    <name type="scientific">marine sediment metagenome</name>
    <dbReference type="NCBI Taxonomy" id="412755"/>
    <lineage>
        <taxon>unclassified sequences</taxon>
        <taxon>metagenomes</taxon>
        <taxon>ecological metagenomes</taxon>
    </lineage>
</organism>
<evidence type="ECO:0000313" key="1">
    <source>
        <dbReference type="EMBL" id="KKN69121.1"/>
    </source>
</evidence>
<comment type="caution">
    <text evidence="1">The sequence shown here is derived from an EMBL/GenBank/DDBJ whole genome shotgun (WGS) entry which is preliminary data.</text>
</comment>
<dbReference type="EMBL" id="LAZR01000432">
    <property type="protein sequence ID" value="KKN69121.1"/>
    <property type="molecule type" value="Genomic_DNA"/>
</dbReference>
<proteinExistence type="predicted"/>
<reference evidence="1" key="1">
    <citation type="journal article" date="2015" name="Nature">
        <title>Complex archaea that bridge the gap between prokaryotes and eukaryotes.</title>
        <authorList>
            <person name="Spang A."/>
            <person name="Saw J.H."/>
            <person name="Jorgensen S.L."/>
            <person name="Zaremba-Niedzwiedzka K."/>
            <person name="Martijn J."/>
            <person name="Lind A.E."/>
            <person name="van Eijk R."/>
            <person name="Schleper C."/>
            <person name="Guy L."/>
            <person name="Ettema T.J."/>
        </authorList>
    </citation>
    <scope>NUCLEOTIDE SEQUENCE</scope>
</reference>
<name>A0A0F9V6F0_9ZZZZ</name>
<dbReference type="AlphaFoldDB" id="A0A0F9V6F0"/>
<accession>A0A0F9V6F0</accession>
<sequence>MILIPTALTIATISIIWYHLTGDKRWLRYQRLRIAFKMVMNAQYGIGILNNGPRFDARLLELIQREYKLRTDYFGGIVE</sequence>